<sequence>MASSLVQHRSPSETAGFQNTGGPRTGEGYEKFGIPCPSSPSLKALGRRPFCGEAKRPPGVVWLEEQSDVVPSEWFFVVRRKRATWTLI</sequence>
<proteinExistence type="predicted"/>
<evidence type="ECO:0000313" key="2">
    <source>
        <dbReference type="EMBL" id="GFY73210.1"/>
    </source>
</evidence>
<feature type="region of interest" description="Disordered" evidence="1">
    <location>
        <begin position="1"/>
        <end position="32"/>
    </location>
</feature>
<evidence type="ECO:0000313" key="3">
    <source>
        <dbReference type="Proteomes" id="UP000886998"/>
    </source>
</evidence>
<dbReference type="EMBL" id="BMAV01019913">
    <property type="protein sequence ID" value="GFY73210.1"/>
    <property type="molecule type" value="Genomic_DNA"/>
</dbReference>
<protein>
    <submittedName>
        <fullName evidence="2">Uncharacterized protein</fullName>
    </submittedName>
</protein>
<gene>
    <name evidence="2" type="ORF">TNIN_254971</name>
</gene>
<feature type="compositionally biased region" description="Polar residues" evidence="1">
    <location>
        <begin position="1"/>
        <end position="22"/>
    </location>
</feature>
<dbReference type="Proteomes" id="UP000886998">
    <property type="component" value="Unassembled WGS sequence"/>
</dbReference>
<keyword evidence="3" id="KW-1185">Reference proteome</keyword>
<name>A0A8X6YHT5_9ARAC</name>
<comment type="caution">
    <text evidence="2">The sequence shown here is derived from an EMBL/GenBank/DDBJ whole genome shotgun (WGS) entry which is preliminary data.</text>
</comment>
<accession>A0A8X6YHT5</accession>
<evidence type="ECO:0000256" key="1">
    <source>
        <dbReference type="SAM" id="MobiDB-lite"/>
    </source>
</evidence>
<reference evidence="2" key="1">
    <citation type="submission" date="2020-08" db="EMBL/GenBank/DDBJ databases">
        <title>Multicomponent nature underlies the extraordinary mechanical properties of spider dragline silk.</title>
        <authorList>
            <person name="Kono N."/>
            <person name="Nakamura H."/>
            <person name="Mori M."/>
            <person name="Yoshida Y."/>
            <person name="Ohtoshi R."/>
            <person name="Malay A.D."/>
            <person name="Moran D.A.P."/>
            <person name="Tomita M."/>
            <person name="Numata K."/>
            <person name="Arakawa K."/>
        </authorList>
    </citation>
    <scope>NUCLEOTIDE SEQUENCE</scope>
</reference>
<dbReference type="AlphaFoldDB" id="A0A8X6YHT5"/>
<organism evidence="2 3">
    <name type="scientific">Trichonephila inaurata madagascariensis</name>
    <dbReference type="NCBI Taxonomy" id="2747483"/>
    <lineage>
        <taxon>Eukaryota</taxon>
        <taxon>Metazoa</taxon>
        <taxon>Ecdysozoa</taxon>
        <taxon>Arthropoda</taxon>
        <taxon>Chelicerata</taxon>
        <taxon>Arachnida</taxon>
        <taxon>Araneae</taxon>
        <taxon>Araneomorphae</taxon>
        <taxon>Entelegynae</taxon>
        <taxon>Araneoidea</taxon>
        <taxon>Nephilidae</taxon>
        <taxon>Trichonephila</taxon>
        <taxon>Trichonephila inaurata</taxon>
    </lineage>
</organism>